<reference evidence="3 4" key="1">
    <citation type="journal article" date="2023" name="G3 (Bethesda)">
        <title>A chromosome-length genome assembly and annotation of blackberry (Rubus argutus, cv. 'Hillquist').</title>
        <authorList>
            <person name="Bruna T."/>
            <person name="Aryal R."/>
            <person name="Dudchenko O."/>
            <person name="Sargent D.J."/>
            <person name="Mead D."/>
            <person name="Buti M."/>
            <person name="Cavallini A."/>
            <person name="Hytonen T."/>
            <person name="Andres J."/>
            <person name="Pham M."/>
            <person name="Weisz D."/>
            <person name="Mascagni F."/>
            <person name="Usai G."/>
            <person name="Natali L."/>
            <person name="Bassil N."/>
            <person name="Fernandez G.E."/>
            <person name="Lomsadze A."/>
            <person name="Armour M."/>
            <person name="Olukolu B."/>
            <person name="Poorten T."/>
            <person name="Britton C."/>
            <person name="Davik J."/>
            <person name="Ashrafi H."/>
            <person name="Aiden E.L."/>
            <person name="Borodovsky M."/>
            <person name="Worthington M."/>
        </authorList>
    </citation>
    <scope>NUCLEOTIDE SEQUENCE [LARGE SCALE GENOMIC DNA]</scope>
    <source>
        <strain evidence="3">PI 553951</strain>
    </source>
</reference>
<evidence type="ECO:0000256" key="2">
    <source>
        <dbReference type="SAM" id="SignalP"/>
    </source>
</evidence>
<feature type="compositionally biased region" description="Polar residues" evidence="1">
    <location>
        <begin position="263"/>
        <end position="275"/>
    </location>
</feature>
<dbReference type="PANTHER" id="PTHR33592:SF10">
    <property type="entry name" value="TRANSMEMBRANE PROTEIN"/>
    <property type="match status" value="1"/>
</dbReference>
<feature type="compositionally biased region" description="Low complexity" evidence="1">
    <location>
        <begin position="61"/>
        <end position="74"/>
    </location>
</feature>
<dbReference type="PANTHER" id="PTHR33592">
    <property type="entry name" value="TRANSMEMBRANE PROTEIN"/>
    <property type="match status" value="1"/>
</dbReference>
<dbReference type="PRINTS" id="PR01217">
    <property type="entry name" value="PRICHEXTENSN"/>
</dbReference>
<accession>A0AAW1Y8Q8</accession>
<evidence type="ECO:0000313" key="3">
    <source>
        <dbReference type="EMBL" id="KAK9945156.1"/>
    </source>
</evidence>
<feature type="region of interest" description="Disordered" evidence="1">
    <location>
        <begin position="180"/>
        <end position="292"/>
    </location>
</feature>
<organism evidence="3 4">
    <name type="scientific">Rubus argutus</name>
    <name type="common">Southern blackberry</name>
    <dbReference type="NCBI Taxonomy" id="59490"/>
    <lineage>
        <taxon>Eukaryota</taxon>
        <taxon>Viridiplantae</taxon>
        <taxon>Streptophyta</taxon>
        <taxon>Embryophyta</taxon>
        <taxon>Tracheophyta</taxon>
        <taxon>Spermatophyta</taxon>
        <taxon>Magnoliopsida</taxon>
        <taxon>eudicotyledons</taxon>
        <taxon>Gunneridae</taxon>
        <taxon>Pentapetalae</taxon>
        <taxon>rosids</taxon>
        <taxon>fabids</taxon>
        <taxon>Rosales</taxon>
        <taxon>Rosaceae</taxon>
        <taxon>Rosoideae</taxon>
        <taxon>Rosoideae incertae sedis</taxon>
        <taxon>Rubus</taxon>
    </lineage>
</organism>
<dbReference type="AlphaFoldDB" id="A0AAW1Y8Q8"/>
<sequence length="292" mass="30517">MGFLNVVIGVTAVLLLFLMSMHLSEAGRVLLDEEENSAKNKPFVLMELKQKGPSPPGGPNPGTNIPGPANPANGHASSTIIERDFAGHTSMPPPYANPNFKSPLLTSDLMESKKDAVPAGGPNPVTNIPSPANPANGHSASTINERNFAGHTSMPPPYANSNFKSPLLTSDLMELNKDTVPASGPNPRTNIPSPANPTNGHAASTINERNFASHTTMPPPYANTNSKSPAPTSDLMESKIKAPVPPSGPNPGTNIPRPGCPANPTNGHAASTINERNFAGHTTMPPPYAYPN</sequence>
<proteinExistence type="predicted"/>
<dbReference type="EMBL" id="JBEDUW010000002">
    <property type="protein sequence ID" value="KAK9945156.1"/>
    <property type="molecule type" value="Genomic_DNA"/>
</dbReference>
<feature type="signal peptide" evidence="2">
    <location>
        <begin position="1"/>
        <end position="26"/>
    </location>
</feature>
<feature type="chain" id="PRO_5043957342" evidence="2">
    <location>
        <begin position="27"/>
        <end position="292"/>
    </location>
</feature>
<comment type="caution">
    <text evidence="3">The sequence shown here is derived from an EMBL/GenBank/DDBJ whole genome shotgun (WGS) entry which is preliminary data.</text>
</comment>
<keyword evidence="2" id="KW-0732">Signal</keyword>
<feature type="region of interest" description="Disordered" evidence="1">
    <location>
        <begin position="48"/>
        <end position="76"/>
    </location>
</feature>
<protein>
    <submittedName>
        <fullName evidence="3">Uncharacterized protein</fullName>
    </submittedName>
</protein>
<evidence type="ECO:0000313" key="4">
    <source>
        <dbReference type="Proteomes" id="UP001457282"/>
    </source>
</evidence>
<name>A0AAW1Y8Q8_RUBAR</name>
<dbReference type="Proteomes" id="UP001457282">
    <property type="component" value="Unassembled WGS sequence"/>
</dbReference>
<feature type="compositionally biased region" description="Polar residues" evidence="1">
    <location>
        <begin position="186"/>
        <end position="231"/>
    </location>
</feature>
<keyword evidence="4" id="KW-1185">Reference proteome</keyword>
<evidence type="ECO:0000256" key="1">
    <source>
        <dbReference type="SAM" id="MobiDB-lite"/>
    </source>
</evidence>
<gene>
    <name evidence="3" type="ORF">M0R45_010684</name>
</gene>